<evidence type="ECO:0000256" key="2">
    <source>
        <dbReference type="ARBA" id="ARBA00022723"/>
    </source>
</evidence>
<keyword evidence="4" id="KW-0238">DNA-binding</keyword>
<dbReference type="EMBL" id="CU928169">
    <property type="protein sequence ID" value="CAR23296.1"/>
    <property type="molecule type" value="Genomic_DNA"/>
</dbReference>
<evidence type="ECO:0000256" key="5">
    <source>
        <dbReference type="ARBA" id="ARBA00023242"/>
    </source>
</evidence>
<sequence length="817" mass="93449">MRYVESRSGYLLLDHAYKAKCMAQDSRPPQVMATPRVTKRAYTIRKTPQACISCRRRKVKCNGCRPCSSCKTNGLECAYDTPSLEQVNIKGKPHIDTSEALRLISNLHSTLRNLSSLAQDDPGSMSSTVTDISMRVHDLESRLHMQLNPYKAANCRGEKSLEYKLASFGPAKVGYEENPNSPVEPALSLGRFHGLYSPLSMLSLDNLEKIFEKVHEELSPAKVQEAFFLLGRYFDLATVGYQQTLALHRSPIRTCAQHFGLKGSSSSEAIYDKLLELIPLELRQAHLQSEKQKDAGSRWRFVALSELFQDHCRNGKSLDVSSATTAELWRFFEVYSVISILSTEQLQKDWFSEFFSMEHFECLLNYIECRVSFDQTLILGRVVCFLVRFAIDNGLNRWEFYHNLKESEADHHRKLWWKCYWWDKFYAVSHGKLPLLRDEESVCLFPRCVMALGVEDSMSCETLIERVSLKGASSDAASLFGYIFMGKMIERASRNLLFARKYTTYQMSGSKFGSSATEVVNSLKSDYQDTIALITSFRRLFSDSEPSDVPKPSSKWTVIIEYCYLCLLLAFEKLILRLSKTTNSARDLASSIEDCQTRYIECARANLLRGTRVGSAPVFCALMIPNYTSFLVVSDCYINHRGENSDFDISVLCFFASLLMRIGGGEGLDQQHLRQFLQPRIQAGQAISLVICRICLQLYLKRSQHLFGNELPTEVKELDQKLNEFCSKTLDSNSDLWRLFETKSKKKSLYHETFTTFMKKKGWSIDKHDIPAESKDTPEHSSATEFTTVLSSMFNEDIWGFQFDEQDLMPFLYHDTN</sequence>
<dbReference type="PROSITE" id="PS50048">
    <property type="entry name" value="ZN2_CY6_FUNGAL_2"/>
    <property type="match status" value="1"/>
</dbReference>
<dbReference type="Pfam" id="PF04082">
    <property type="entry name" value="Fungal_trans"/>
    <property type="match status" value="1"/>
</dbReference>
<dbReference type="SMART" id="SM00906">
    <property type="entry name" value="Fungal_trans"/>
    <property type="match status" value="1"/>
</dbReference>
<dbReference type="PANTHER" id="PTHR46910">
    <property type="entry name" value="TRANSCRIPTION FACTOR PDR1"/>
    <property type="match status" value="1"/>
</dbReference>
<dbReference type="Pfam" id="PF00172">
    <property type="entry name" value="Zn_clus"/>
    <property type="match status" value="1"/>
</dbReference>
<keyword evidence="8" id="KW-1185">Reference proteome</keyword>
<organism evidence="7 8">
    <name type="scientific">Lachancea thermotolerans (strain ATCC 56472 / CBS 6340 / NRRL Y-8284)</name>
    <name type="common">Yeast</name>
    <name type="synonym">Kluyveromyces thermotolerans</name>
    <dbReference type="NCBI Taxonomy" id="559295"/>
    <lineage>
        <taxon>Eukaryota</taxon>
        <taxon>Fungi</taxon>
        <taxon>Dikarya</taxon>
        <taxon>Ascomycota</taxon>
        <taxon>Saccharomycotina</taxon>
        <taxon>Saccharomycetes</taxon>
        <taxon>Saccharomycetales</taxon>
        <taxon>Saccharomycetaceae</taxon>
        <taxon>Lachancea</taxon>
    </lineage>
</organism>
<comment type="subcellular location">
    <subcellularLocation>
        <location evidence="1">Nucleus</location>
    </subcellularLocation>
</comment>
<dbReference type="GO" id="GO:0000981">
    <property type="term" value="F:DNA-binding transcription factor activity, RNA polymerase II-specific"/>
    <property type="evidence" value="ECO:0007669"/>
    <property type="project" value="InterPro"/>
</dbReference>
<evidence type="ECO:0000313" key="8">
    <source>
        <dbReference type="Proteomes" id="UP000002036"/>
    </source>
</evidence>
<dbReference type="eggNOG" id="ENOG502RYRF">
    <property type="taxonomic scope" value="Eukaryota"/>
</dbReference>
<keyword evidence="5" id="KW-0539">Nucleus</keyword>
<dbReference type="CDD" id="cd00067">
    <property type="entry name" value="GAL4"/>
    <property type="match status" value="1"/>
</dbReference>
<dbReference type="AlphaFoldDB" id="C5DHN5"/>
<dbReference type="GO" id="GO:0003677">
    <property type="term" value="F:DNA binding"/>
    <property type="evidence" value="ECO:0007669"/>
    <property type="project" value="UniProtKB-KW"/>
</dbReference>
<evidence type="ECO:0000256" key="1">
    <source>
        <dbReference type="ARBA" id="ARBA00004123"/>
    </source>
</evidence>
<name>C5DHN5_LACTC</name>
<dbReference type="GeneID" id="8291886"/>
<dbReference type="Proteomes" id="UP000002036">
    <property type="component" value="Chromosome E"/>
</dbReference>
<dbReference type="SMART" id="SM00066">
    <property type="entry name" value="GAL4"/>
    <property type="match status" value="1"/>
</dbReference>
<gene>
    <name evidence="7" type="ordered locus">KLTH0E05786g</name>
</gene>
<dbReference type="KEGG" id="lth:KLTH0E05786g"/>
<evidence type="ECO:0000259" key="6">
    <source>
        <dbReference type="PROSITE" id="PS50048"/>
    </source>
</evidence>
<evidence type="ECO:0000256" key="4">
    <source>
        <dbReference type="ARBA" id="ARBA00023125"/>
    </source>
</evidence>
<dbReference type="OrthoDB" id="5600212at2759"/>
<reference evidence="7 8" key="1">
    <citation type="journal article" date="2009" name="Genome Res.">
        <title>Comparative genomics of protoploid Saccharomycetaceae.</title>
        <authorList>
            <consortium name="The Genolevures Consortium"/>
            <person name="Souciet J.-L."/>
            <person name="Dujon B."/>
            <person name="Gaillardin C."/>
            <person name="Johnston M."/>
            <person name="Baret P.V."/>
            <person name="Cliften P."/>
            <person name="Sherman D.J."/>
            <person name="Weissenbach J."/>
            <person name="Westhof E."/>
            <person name="Wincker P."/>
            <person name="Jubin C."/>
            <person name="Poulain J."/>
            <person name="Barbe V."/>
            <person name="Segurens B."/>
            <person name="Artiguenave F."/>
            <person name="Anthouard V."/>
            <person name="Vacherie B."/>
            <person name="Val M.-E."/>
            <person name="Fulton R.S."/>
            <person name="Minx P."/>
            <person name="Wilson R."/>
            <person name="Durrens P."/>
            <person name="Jean G."/>
            <person name="Marck C."/>
            <person name="Martin T."/>
            <person name="Nikolski M."/>
            <person name="Rolland T."/>
            <person name="Seret M.-L."/>
            <person name="Casaregola S."/>
            <person name="Despons L."/>
            <person name="Fairhead C."/>
            <person name="Fischer G."/>
            <person name="Lafontaine I."/>
            <person name="Leh V."/>
            <person name="Lemaire M."/>
            <person name="de Montigny J."/>
            <person name="Neuveglise C."/>
            <person name="Thierry A."/>
            <person name="Blanc-Lenfle I."/>
            <person name="Bleykasten C."/>
            <person name="Diffels J."/>
            <person name="Fritsch E."/>
            <person name="Frangeul L."/>
            <person name="Goeffon A."/>
            <person name="Jauniaux N."/>
            <person name="Kachouri-Lafond R."/>
            <person name="Payen C."/>
            <person name="Potier S."/>
            <person name="Pribylova L."/>
            <person name="Ozanne C."/>
            <person name="Richard G.-F."/>
            <person name="Sacerdot C."/>
            <person name="Straub M.-L."/>
            <person name="Talla E."/>
        </authorList>
    </citation>
    <scope>NUCLEOTIDE SEQUENCE [LARGE SCALE GENOMIC DNA]</scope>
    <source>
        <strain evidence="8">ATCC 56472 / CBS 6340 / NRRL Y-8284</strain>
    </source>
</reference>
<dbReference type="GO" id="GO:0045944">
    <property type="term" value="P:positive regulation of transcription by RNA polymerase II"/>
    <property type="evidence" value="ECO:0007669"/>
    <property type="project" value="UniProtKB-ARBA"/>
</dbReference>
<dbReference type="SUPFAM" id="SSF57701">
    <property type="entry name" value="Zn2/Cys6 DNA-binding domain"/>
    <property type="match status" value="1"/>
</dbReference>
<dbReference type="InterPro" id="IPR001138">
    <property type="entry name" value="Zn2Cys6_DnaBD"/>
</dbReference>
<proteinExistence type="predicted"/>
<dbReference type="InParanoid" id="C5DHN5"/>
<dbReference type="InterPro" id="IPR050987">
    <property type="entry name" value="AtrR-like"/>
</dbReference>
<dbReference type="RefSeq" id="XP_002553733.1">
    <property type="nucleotide sequence ID" value="XM_002553687.1"/>
</dbReference>
<protein>
    <submittedName>
        <fullName evidence="7">KLTH0E05786p</fullName>
    </submittedName>
</protein>
<evidence type="ECO:0000313" key="7">
    <source>
        <dbReference type="EMBL" id="CAR23296.1"/>
    </source>
</evidence>
<dbReference type="PROSITE" id="PS00463">
    <property type="entry name" value="ZN2_CY6_FUNGAL_1"/>
    <property type="match status" value="1"/>
</dbReference>
<accession>C5DHN5</accession>
<dbReference type="GO" id="GO:0008270">
    <property type="term" value="F:zinc ion binding"/>
    <property type="evidence" value="ECO:0007669"/>
    <property type="project" value="InterPro"/>
</dbReference>
<dbReference type="HOGENOM" id="CLU_023197_0_0_1"/>
<dbReference type="CDD" id="cd12148">
    <property type="entry name" value="fungal_TF_MHR"/>
    <property type="match status" value="1"/>
</dbReference>
<dbReference type="Gene3D" id="4.10.240.10">
    <property type="entry name" value="Zn(2)-C6 fungal-type DNA-binding domain"/>
    <property type="match status" value="1"/>
</dbReference>
<keyword evidence="2" id="KW-0479">Metal-binding</keyword>
<keyword evidence="3" id="KW-0862">Zinc</keyword>
<dbReference type="GO" id="GO:0005634">
    <property type="term" value="C:nucleus"/>
    <property type="evidence" value="ECO:0007669"/>
    <property type="project" value="UniProtKB-SubCell"/>
</dbReference>
<dbReference type="InterPro" id="IPR036864">
    <property type="entry name" value="Zn2-C6_fun-type_DNA-bd_sf"/>
</dbReference>
<dbReference type="PANTHER" id="PTHR46910:SF3">
    <property type="entry name" value="HALOTOLERANCE PROTEIN 9-RELATED"/>
    <property type="match status" value="1"/>
</dbReference>
<evidence type="ECO:0000256" key="3">
    <source>
        <dbReference type="ARBA" id="ARBA00022833"/>
    </source>
</evidence>
<dbReference type="InterPro" id="IPR007219">
    <property type="entry name" value="XnlR_reg_dom"/>
</dbReference>
<dbReference type="GO" id="GO:0006351">
    <property type="term" value="P:DNA-templated transcription"/>
    <property type="evidence" value="ECO:0007669"/>
    <property type="project" value="InterPro"/>
</dbReference>
<feature type="domain" description="Zn(2)-C6 fungal-type" evidence="6">
    <location>
        <begin position="50"/>
        <end position="79"/>
    </location>
</feature>